<name>A0AAV4PRT5_9ARAC</name>
<comment type="caution">
    <text evidence="2">The sequence shown here is derived from an EMBL/GenBank/DDBJ whole genome shotgun (WGS) entry which is preliminary data.</text>
</comment>
<evidence type="ECO:0000256" key="1">
    <source>
        <dbReference type="SAM" id="Phobius"/>
    </source>
</evidence>
<accession>A0AAV4PRT5</accession>
<dbReference type="Proteomes" id="UP001054837">
    <property type="component" value="Unassembled WGS sequence"/>
</dbReference>
<feature type="transmembrane region" description="Helical" evidence="1">
    <location>
        <begin position="21"/>
        <end position="39"/>
    </location>
</feature>
<keyword evidence="1" id="KW-0812">Transmembrane</keyword>
<evidence type="ECO:0000313" key="2">
    <source>
        <dbReference type="EMBL" id="GIY00133.1"/>
    </source>
</evidence>
<evidence type="ECO:0000313" key="3">
    <source>
        <dbReference type="Proteomes" id="UP001054837"/>
    </source>
</evidence>
<protein>
    <submittedName>
        <fullName evidence="2">Uncharacterized protein</fullName>
    </submittedName>
</protein>
<sequence>MTRRAEKQTKNSKGKDHESLLLVRFCTIYPNVLLGAVWMEPLPHTLEDSGSVAVCRQVIVAISVSGRENNPLQGSSFDNETFMSSDGLFTFIGMGKNSYQANVNL</sequence>
<keyword evidence="1" id="KW-1133">Transmembrane helix</keyword>
<reference evidence="2 3" key="1">
    <citation type="submission" date="2021-06" db="EMBL/GenBank/DDBJ databases">
        <title>Caerostris darwini draft genome.</title>
        <authorList>
            <person name="Kono N."/>
            <person name="Arakawa K."/>
        </authorList>
    </citation>
    <scope>NUCLEOTIDE SEQUENCE [LARGE SCALE GENOMIC DNA]</scope>
</reference>
<keyword evidence="3" id="KW-1185">Reference proteome</keyword>
<dbReference type="AlphaFoldDB" id="A0AAV4PRT5"/>
<proteinExistence type="predicted"/>
<dbReference type="EMBL" id="BPLQ01003391">
    <property type="protein sequence ID" value="GIY00133.1"/>
    <property type="molecule type" value="Genomic_DNA"/>
</dbReference>
<organism evidence="2 3">
    <name type="scientific">Caerostris darwini</name>
    <dbReference type="NCBI Taxonomy" id="1538125"/>
    <lineage>
        <taxon>Eukaryota</taxon>
        <taxon>Metazoa</taxon>
        <taxon>Ecdysozoa</taxon>
        <taxon>Arthropoda</taxon>
        <taxon>Chelicerata</taxon>
        <taxon>Arachnida</taxon>
        <taxon>Araneae</taxon>
        <taxon>Araneomorphae</taxon>
        <taxon>Entelegynae</taxon>
        <taxon>Araneoidea</taxon>
        <taxon>Araneidae</taxon>
        <taxon>Caerostris</taxon>
    </lineage>
</organism>
<gene>
    <name evidence="2" type="ORF">CDAR_501601</name>
</gene>
<keyword evidence="1" id="KW-0472">Membrane</keyword>